<dbReference type="PANTHER" id="PTHR22916">
    <property type="entry name" value="GLYCOSYLTRANSFERASE"/>
    <property type="match status" value="1"/>
</dbReference>
<accession>A0ABU1LGY8</accession>
<dbReference type="Pfam" id="PF00535">
    <property type="entry name" value="Glycos_transf_2"/>
    <property type="match status" value="1"/>
</dbReference>
<organism evidence="2 3">
    <name type="scientific">Chryseobacterium geocarposphaerae</name>
    <dbReference type="NCBI Taxonomy" id="1416776"/>
    <lineage>
        <taxon>Bacteria</taxon>
        <taxon>Pseudomonadati</taxon>
        <taxon>Bacteroidota</taxon>
        <taxon>Flavobacteriia</taxon>
        <taxon>Flavobacteriales</taxon>
        <taxon>Weeksellaceae</taxon>
        <taxon>Chryseobacterium group</taxon>
        <taxon>Chryseobacterium</taxon>
    </lineage>
</organism>
<dbReference type="CDD" id="cd00761">
    <property type="entry name" value="Glyco_tranf_GTA_type"/>
    <property type="match status" value="1"/>
</dbReference>
<proteinExistence type="predicted"/>
<evidence type="ECO:0000313" key="2">
    <source>
        <dbReference type="EMBL" id="MDR6405984.1"/>
    </source>
</evidence>
<dbReference type="SUPFAM" id="SSF53448">
    <property type="entry name" value="Nucleotide-diphospho-sugar transferases"/>
    <property type="match status" value="1"/>
</dbReference>
<dbReference type="RefSeq" id="WP_115982255.1">
    <property type="nucleotide sequence ID" value="NZ_JAVDQS010000008.1"/>
</dbReference>
<dbReference type="InterPro" id="IPR029044">
    <property type="entry name" value="Nucleotide-diphossugar_trans"/>
</dbReference>
<sequence>MISVIIPMYNAERTIINALNSIKAQTVGMGEFEIIIIDDGSTDKSKNVTESYRKENPEMNIQLLEQSNGGVSKARNAGLKVAKGEYIALLDADDEWLPEKTEKQLEYLQNKDLNIDFLATRRNNIKILPPYRVENHLAEITFPKLLLRNEAQPSTVIFKRKVLENAGYFKDDQKYAEDLNYWMKVSQNNKMYILDESLLIADGGKRTFGVSGLSANLSAMEDGFQKNLKEIYELKKINSIQYLSLRLFYKAKYLLLMARTFYYNLKQDNSRK</sequence>
<evidence type="ECO:0000313" key="3">
    <source>
        <dbReference type="Proteomes" id="UP001184853"/>
    </source>
</evidence>
<gene>
    <name evidence="2" type="ORF">J2781_002928</name>
</gene>
<dbReference type="EMBL" id="JAVDQS010000008">
    <property type="protein sequence ID" value="MDR6405984.1"/>
    <property type="molecule type" value="Genomic_DNA"/>
</dbReference>
<dbReference type="PANTHER" id="PTHR22916:SF3">
    <property type="entry name" value="UDP-GLCNAC:BETAGAL BETA-1,3-N-ACETYLGLUCOSAMINYLTRANSFERASE-LIKE PROTEIN 1"/>
    <property type="match status" value="1"/>
</dbReference>
<feature type="domain" description="Glycosyltransferase 2-like" evidence="1">
    <location>
        <begin position="3"/>
        <end position="146"/>
    </location>
</feature>
<comment type="caution">
    <text evidence="2">The sequence shown here is derived from an EMBL/GenBank/DDBJ whole genome shotgun (WGS) entry which is preliminary data.</text>
</comment>
<dbReference type="InterPro" id="IPR001173">
    <property type="entry name" value="Glyco_trans_2-like"/>
</dbReference>
<protein>
    <submittedName>
        <fullName evidence="2">Glycosyltransferase involved in cell wall biosynthesis</fullName>
    </submittedName>
</protein>
<evidence type="ECO:0000259" key="1">
    <source>
        <dbReference type="Pfam" id="PF00535"/>
    </source>
</evidence>
<dbReference type="Proteomes" id="UP001184853">
    <property type="component" value="Unassembled WGS sequence"/>
</dbReference>
<reference evidence="2 3" key="1">
    <citation type="submission" date="2023-07" db="EMBL/GenBank/DDBJ databases">
        <title>Sorghum-associated microbial communities from plants grown in Nebraska, USA.</title>
        <authorList>
            <person name="Schachtman D."/>
        </authorList>
    </citation>
    <scope>NUCLEOTIDE SEQUENCE [LARGE SCALE GENOMIC DNA]</scope>
    <source>
        <strain evidence="2 3">DS1709</strain>
    </source>
</reference>
<keyword evidence="3" id="KW-1185">Reference proteome</keyword>
<dbReference type="Gene3D" id="3.90.550.10">
    <property type="entry name" value="Spore Coat Polysaccharide Biosynthesis Protein SpsA, Chain A"/>
    <property type="match status" value="1"/>
</dbReference>
<name>A0ABU1LGY8_9FLAO</name>